<proteinExistence type="predicted"/>
<dbReference type="EMBL" id="JELY01001257">
    <property type="protein sequence ID" value="KYF56392.1"/>
    <property type="molecule type" value="Genomic_DNA"/>
</dbReference>
<name>A0A150PL39_SORCE</name>
<sequence>MNYQGSADIAEHGNPGCMPTVRTDLRAPHAGCADTPEPGAVGALPAKVVAGYYPNWTPCRTGLSGHHERTP</sequence>
<protein>
    <submittedName>
        <fullName evidence="2">Uncharacterized protein</fullName>
    </submittedName>
</protein>
<evidence type="ECO:0000313" key="3">
    <source>
        <dbReference type="Proteomes" id="UP000075420"/>
    </source>
</evidence>
<dbReference type="AlphaFoldDB" id="A0A150PL39"/>
<reference evidence="2 3" key="1">
    <citation type="submission" date="2014-02" db="EMBL/GenBank/DDBJ databases">
        <title>The small core and large imbalanced accessory genome model reveals a collaborative survival strategy of Sorangium cellulosum strains in nature.</title>
        <authorList>
            <person name="Han K."/>
            <person name="Peng R."/>
            <person name="Blom J."/>
            <person name="Li Y.-Z."/>
        </authorList>
    </citation>
    <scope>NUCLEOTIDE SEQUENCE [LARGE SCALE GENOMIC DNA]</scope>
    <source>
        <strain evidence="2 3">So0157-25</strain>
    </source>
</reference>
<accession>A0A150PL39</accession>
<gene>
    <name evidence="2" type="ORF">BE08_29745</name>
</gene>
<comment type="caution">
    <text evidence="2">The sequence shown here is derived from an EMBL/GenBank/DDBJ whole genome shotgun (WGS) entry which is preliminary data.</text>
</comment>
<organism evidence="2 3">
    <name type="scientific">Sorangium cellulosum</name>
    <name type="common">Polyangium cellulosum</name>
    <dbReference type="NCBI Taxonomy" id="56"/>
    <lineage>
        <taxon>Bacteria</taxon>
        <taxon>Pseudomonadati</taxon>
        <taxon>Myxococcota</taxon>
        <taxon>Polyangia</taxon>
        <taxon>Polyangiales</taxon>
        <taxon>Polyangiaceae</taxon>
        <taxon>Sorangium</taxon>
    </lineage>
</organism>
<feature type="region of interest" description="Disordered" evidence="1">
    <location>
        <begin position="1"/>
        <end position="21"/>
    </location>
</feature>
<dbReference type="Proteomes" id="UP000075420">
    <property type="component" value="Unassembled WGS sequence"/>
</dbReference>
<evidence type="ECO:0000256" key="1">
    <source>
        <dbReference type="SAM" id="MobiDB-lite"/>
    </source>
</evidence>
<evidence type="ECO:0000313" key="2">
    <source>
        <dbReference type="EMBL" id="KYF56392.1"/>
    </source>
</evidence>